<feature type="region of interest" description="Disordered" evidence="1">
    <location>
        <begin position="1"/>
        <end position="44"/>
    </location>
</feature>
<evidence type="ECO:0000313" key="3">
    <source>
        <dbReference type="EMBL" id="KAE8270879.1"/>
    </source>
</evidence>
<sequence length="859" mass="89225">MAPYGNQNSKGKGITTASSDPEGGPSKRTLQNRKAQREFRKRREARVRELEDRCRRYDELGLEANVEIQRVARRLKDENDALRNLLISLGHGKLIPSALENVFQQPQTPSGGVSHFIMSMTDAQKAESGGDANANVGGSSSSSSGSSHATKLNRSNSEATSHDSTSSSQSASRAMGPPMHTSSSNRDGLLLASGVQYSTSAQSRGSSSRGEETESSAYNPPELLQRSALSNSAMLSKMGSGMVGMPSSTSSQADERRNSLMAQHIDAAINNSMTPSVPSLLRLDFANGGRTSMVPVSGQITATSPVNADGRQQQSQVMVKEEGYNQSGMRLGPFGSMGLNMPTTSSSGTSTSGNAQTGPIVSYAGSMNPNYLPFVQPTSINDALLNPNPIPFQFNLSQLSQPPVGISPMHSFSSLADQGTWWLTAGGAQLTPGQDPNALDEKAQAVAAEQQRQQQQQHDLVRSSSQSTNNTTSNNDGGGSSGGAGGGQHFDLSAFLNGGDTPGGSFKMDGNNTAISGIMSMSSNSSNCSTTHNSPINRRESGFTQQQQQLGADLRGVDEREVSQNKNSSSRRSSLLGNDGLNSRRNTIESAGRRPSVSAVSSSEKTAAASTNKSAAKASSSSEVIDLTSSPSSLSPASLGTAASPSRKTTQPVSQTTTTTTTSPVITTSSDSIAPAVNRAKQLLLDGAGPMDLSSSGGAMAILGEGYPSMNIPLKRTLSNALLGSNHSGYGDITSMSPSAFASVPPTKIFRASAPGAAGAVPSGLDNAQSTRAFLQLLEKRMAKVDGGLGPVGLYEHLGFRPPSFVAAGAASSAAGGSGSTQQQQMEGQSGTTLDGAVLQQQQQQQQGSGLQSMSLFQS</sequence>
<feature type="region of interest" description="Disordered" evidence="1">
    <location>
        <begin position="198"/>
        <end position="223"/>
    </location>
</feature>
<dbReference type="InterPro" id="IPR046347">
    <property type="entry name" value="bZIP_sf"/>
</dbReference>
<keyword evidence="4" id="KW-1185">Reference proteome</keyword>
<dbReference type="EMBL" id="LWDG02000034">
    <property type="protein sequence ID" value="KAE8270879.1"/>
    <property type="molecule type" value="Genomic_DNA"/>
</dbReference>
<evidence type="ECO:0000256" key="1">
    <source>
        <dbReference type="SAM" id="MobiDB-lite"/>
    </source>
</evidence>
<feature type="region of interest" description="Disordered" evidence="1">
    <location>
        <begin position="123"/>
        <end position="186"/>
    </location>
</feature>
<feature type="compositionally biased region" description="Low complexity" evidence="1">
    <location>
        <begin position="517"/>
        <end position="534"/>
    </location>
</feature>
<proteinExistence type="predicted"/>
<dbReference type="InterPro" id="IPR004827">
    <property type="entry name" value="bZIP"/>
</dbReference>
<evidence type="ECO:0000313" key="4">
    <source>
        <dbReference type="Proteomes" id="UP000078113"/>
    </source>
</evidence>
<feature type="compositionally biased region" description="Low complexity" evidence="1">
    <location>
        <begin position="198"/>
        <end position="208"/>
    </location>
</feature>
<evidence type="ECO:0000259" key="2">
    <source>
        <dbReference type="PROSITE" id="PS00036"/>
    </source>
</evidence>
<feature type="compositionally biased region" description="Low complexity" evidence="1">
    <location>
        <begin position="596"/>
        <end position="669"/>
    </location>
</feature>
<feature type="region of interest" description="Disordered" evidence="1">
    <location>
        <begin position="426"/>
        <end position="497"/>
    </location>
</feature>
<name>A0A8X7NE56_9BASI</name>
<reference evidence="3" key="1">
    <citation type="submission" date="2016-04" db="EMBL/GenBank/DDBJ databases">
        <authorList>
            <person name="Nguyen H.D."/>
            <person name="Samba Siva P."/>
            <person name="Cullis J."/>
            <person name="Levesque C.A."/>
            <person name="Hambleton S."/>
        </authorList>
    </citation>
    <scope>NUCLEOTIDE SEQUENCE</scope>
    <source>
        <strain evidence="3">DAOMC 236422</strain>
    </source>
</reference>
<dbReference type="SUPFAM" id="SSF57959">
    <property type="entry name" value="Leucine zipper domain"/>
    <property type="match status" value="1"/>
</dbReference>
<gene>
    <name evidence="3" type="ORF">A4X09_0g1449</name>
</gene>
<dbReference type="CDD" id="cd14688">
    <property type="entry name" value="bZIP_YAP"/>
    <property type="match status" value="1"/>
</dbReference>
<feature type="compositionally biased region" description="Low complexity" evidence="1">
    <location>
        <begin position="444"/>
        <end position="475"/>
    </location>
</feature>
<dbReference type="PANTHER" id="PTHR42070">
    <property type="entry name" value="FILAMENT ASSOCIATED PROTEIN, PUTATIVE (AFU_ORTHOLOGUE AFUA_8G06630)-RELATED"/>
    <property type="match status" value="1"/>
</dbReference>
<feature type="region of interest" description="Disordered" evidence="1">
    <location>
        <begin position="810"/>
        <end position="859"/>
    </location>
</feature>
<comment type="caution">
    <text evidence="3">The sequence shown here is derived from an EMBL/GenBank/DDBJ whole genome shotgun (WGS) entry which is preliminary data.</text>
</comment>
<dbReference type="Gene3D" id="1.20.5.170">
    <property type="match status" value="1"/>
</dbReference>
<feature type="compositionally biased region" description="Low complexity" evidence="1">
    <location>
        <begin position="810"/>
        <end position="853"/>
    </location>
</feature>
<organism evidence="3 4">
    <name type="scientific">Tilletia walkeri</name>
    <dbReference type="NCBI Taxonomy" id="117179"/>
    <lineage>
        <taxon>Eukaryota</taxon>
        <taxon>Fungi</taxon>
        <taxon>Dikarya</taxon>
        <taxon>Basidiomycota</taxon>
        <taxon>Ustilaginomycotina</taxon>
        <taxon>Exobasidiomycetes</taxon>
        <taxon>Tilletiales</taxon>
        <taxon>Tilletiaceae</taxon>
        <taxon>Tilletia</taxon>
    </lineage>
</organism>
<feature type="compositionally biased region" description="Gly residues" evidence="1">
    <location>
        <begin position="476"/>
        <end position="488"/>
    </location>
</feature>
<dbReference type="AlphaFoldDB" id="A0A8X7NE56"/>
<dbReference type="GO" id="GO:0003700">
    <property type="term" value="F:DNA-binding transcription factor activity"/>
    <property type="evidence" value="ECO:0007669"/>
    <property type="project" value="InterPro"/>
</dbReference>
<protein>
    <recommendedName>
        <fullName evidence="2">BZIP domain-containing protein</fullName>
    </recommendedName>
</protein>
<accession>A0A8X7NE56</accession>
<feature type="region of interest" description="Disordered" evidence="1">
    <location>
        <begin position="517"/>
        <end position="669"/>
    </location>
</feature>
<feature type="compositionally biased region" description="Polar residues" evidence="1">
    <location>
        <begin position="580"/>
        <end position="589"/>
    </location>
</feature>
<dbReference type="PROSITE" id="PS00036">
    <property type="entry name" value="BZIP_BASIC"/>
    <property type="match status" value="1"/>
</dbReference>
<feature type="compositionally biased region" description="Low complexity" evidence="1">
    <location>
        <begin position="137"/>
        <end position="147"/>
    </location>
</feature>
<dbReference type="Proteomes" id="UP000078113">
    <property type="component" value="Unassembled WGS sequence"/>
</dbReference>
<feature type="domain" description="BZIP" evidence="2">
    <location>
        <begin position="27"/>
        <end position="42"/>
    </location>
</feature>
<feature type="compositionally biased region" description="Polar residues" evidence="1">
    <location>
        <begin position="1"/>
        <end position="19"/>
    </location>
</feature>
<dbReference type="PANTHER" id="PTHR42070:SF1">
    <property type="entry name" value="FILAMENT ASSOCIATED PROTEIN, PUTATIVE (AFU_ORTHOLOGUE AFUA_8G06630)-RELATED"/>
    <property type="match status" value="1"/>
</dbReference>
<feature type="compositionally biased region" description="Low complexity" evidence="1">
    <location>
        <begin position="155"/>
        <end position="172"/>
    </location>
</feature>
<reference evidence="3" key="2">
    <citation type="journal article" date="2019" name="IMA Fungus">
        <title>Genome sequencing and comparison of five Tilletia species to identify candidate genes for the detection of regulated species infecting wheat.</title>
        <authorList>
            <person name="Nguyen H.D.T."/>
            <person name="Sultana T."/>
            <person name="Kesanakurti P."/>
            <person name="Hambleton S."/>
        </authorList>
    </citation>
    <scope>NUCLEOTIDE SEQUENCE</scope>
    <source>
        <strain evidence="3">DAOMC 236422</strain>
    </source>
</reference>